<dbReference type="SUPFAM" id="SSF52540">
    <property type="entry name" value="P-loop containing nucleoside triphosphate hydrolases"/>
    <property type="match status" value="1"/>
</dbReference>
<dbReference type="KEGG" id="gsl:Gasu_21280"/>
<gene>
    <name evidence="3" type="ORF">Gasu_21280</name>
</gene>
<dbReference type="PANTHER" id="PTHR32114:SF2">
    <property type="entry name" value="ABC TRANSPORTER ABCH.3"/>
    <property type="match status" value="1"/>
</dbReference>
<dbReference type="RefSeq" id="XP_005707191.1">
    <property type="nucleotide sequence ID" value="XM_005707134.1"/>
</dbReference>
<dbReference type="OrthoDB" id="6593433at2759"/>
<accession>M2W4J5</accession>
<feature type="chain" id="PRO_5004028417" description="RecF/RecN/SMC N-terminal domain-containing protein" evidence="2">
    <location>
        <begin position="27"/>
        <end position="591"/>
    </location>
</feature>
<feature type="signal peptide" evidence="2">
    <location>
        <begin position="1"/>
        <end position="26"/>
    </location>
</feature>
<dbReference type="Pfam" id="PF13558">
    <property type="entry name" value="SbcC_Walker_B"/>
    <property type="match status" value="1"/>
</dbReference>
<dbReference type="InterPro" id="IPR027417">
    <property type="entry name" value="P-loop_NTPase"/>
</dbReference>
<organism evidence="3 4">
    <name type="scientific">Galdieria sulphuraria</name>
    <name type="common">Red alga</name>
    <dbReference type="NCBI Taxonomy" id="130081"/>
    <lineage>
        <taxon>Eukaryota</taxon>
        <taxon>Rhodophyta</taxon>
        <taxon>Bangiophyceae</taxon>
        <taxon>Galdieriales</taxon>
        <taxon>Galdieriaceae</taxon>
        <taxon>Galdieria</taxon>
    </lineage>
</organism>
<dbReference type="AlphaFoldDB" id="M2W4J5"/>
<dbReference type="EMBL" id="KB454498">
    <property type="protein sequence ID" value="EME30671.1"/>
    <property type="molecule type" value="Genomic_DNA"/>
</dbReference>
<evidence type="ECO:0008006" key="5">
    <source>
        <dbReference type="Google" id="ProtNLM"/>
    </source>
</evidence>
<dbReference type="Gene3D" id="3.40.50.300">
    <property type="entry name" value="P-loop containing nucleotide triphosphate hydrolases"/>
    <property type="match status" value="2"/>
</dbReference>
<dbReference type="CDD" id="cd00267">
    <property type="entry name" value="ABC_ATPase"/>
    <property type="match status" value="1"/>
</dbReference>
<evidence type="ECO:0000256" key="1">
    <source>
        <dbReference type="SAM" id="Coils"/>
    </source>
</evidence>
<dbReference type="GeneID" id="17089386"/>
<dbReference type="Gramene" id="EME30671">
    <property type="protein sequence ID" value="EME30671"/>
    <property type="gene ID" value="Gasu_21280"/>
</dbReference>
<keyword evidence="2" id="KW-0732">Signal</keyword>
<keyword evidence="4" id="KW-1185">Reference proteome</keyword>
<evidence type="ECO:0000313" key="4">
    <source>
        <dbReference type="Proteomes" id="UP000030680"/>
    </source>
</evidence>
<dbReference type="PANTHER" id="PTHR32114">
    <property type="entry name" value="ABC TRANSPORTER ABCH.3"/>
    <property type="match status" value="1"/>
</dbReference>
<protein>
    <recommendedName>
        <fullName evidence="5">RecF/RecN/SMC N-terminal domain-containing protein</fullName>
    </recommendedName>
</protein>
<proteinExistence type="predicted"/>
<sequence>MTQLSAPSGSGKTTVLLGVLFALTGGRVIPTDKKKSIVRLFLGPDVCIIRTKRPDTLELRYYEACFKDEEAEGILRHWLSEDWSTVSFVFQHQLCAFFNFTGEQKLSFVERALFDGKEASMLRDQVRKKILELANTEEANWKMLSSLTDEELKILPFVKDYDSMNRELDSLIAEEASLMNLWKECSERSSLCTLWNQCKEDIDKYSTELRKEEESIRSIRELVEKRKFRDRLGHANSLLLEEASDEGWQNLVLHWKEFKQVEEFRKKYGYVPSAHKLEELDELLYLDNCCKANCPRCEQPLLVFVNWRDRKLDKVEVDLDERKNVAPAKKKEERQQMELLLNHRSTKPQWTVEEYEKALQIRKLGELATEEQVEKFENHEKKRSLMNALIKQEEELREKLNFMNQNLPEMEAIEKRIQAVREQMDHLRNISRISSFRPFYYSWMDTTRVKVLWLEIKEVFETVREHFVNSRLDFLNAELNSLLSLLFSGGMTGHFVYAKNFSLELEWKGMTFSNGKGLSGGEMERVSLAVMLAFHAALRPSLHFLLFDESFSSLDGDSLRTTVEVLRSCFASHIVWSTHHPDCLSDEILKI</sequence>
<feature type="coiled-coil region" evidence="1">
    <location>
        <begin position="379"/>
        <end position="430"/>
    </location>
</feature>
<evidence type="ECO:0000313" key="3">
    <source>
        <dbReference type="EMBL" id="EME30671.1"/>
    </source>
</evidence>
<dbReference type="Proteomes" id="UP000030680">
    <property type="component" value="Unassembled WGS sequence"/>
</dbReference>
<name>M2W4J5_GALSU</name>
<keyword evidence="1" id="KW-0175">Coiled coil</keyword>
<evidence type="ECO:0000256" key="2">
    <source>
        <dbReference type="SAM" id="SignalP"/>
    </source>
</evidence>
<reference evidence="4" key="1">
    <citation type="journal article" date="2013" name="Science">
        <title>Gene transfer from bacteria and archaea facilitated evolution of an extremophilic eukaryote.</title>
        <authorList>
            <person name="Schonknecht G."/>
            <person name="Chen W.H."/>
            <person name="Ternes C.M."/>
            <person name="Barbier G.G."/>
            <person name="Shrestha R.P."/>
            <person name="Stanke M."/>
            <person name="Brautigam A."/>
            <person name="Baker B.J."/>
            <person name="Banfield J.F."/>
            <person name="Garavito R.M."/>
            <person name="Carr K."/>
            <person name="Wilkerson C."/>
            <person name="Rensing S.A."/>
            <person name="Gagneul D."/>
            <person name="Dickenson N.E."/>
            <person name="Oesterhelt C."/>
            <person name="Lercher M.J."/>
            <person name="Weber A.P."/>
        </authorList>
    </citation>
    <scope>NUCLEOTIDE SEQUENCE [LARGE SCALE GENOMIC DNA]</scope>
    <source>
        <strain evidence="4">074W</strain>
    </source>
</reference>